<accession>A0A1Q9EB02</accession>
<sequence>MTWFKGSYWLDLVFQVLQNKSGTLRSLQLSLNFLPEQVLSRILGAQAWADVSVCPDTRELQLPFPAEGAKEKKRKKDKGKKEKKSVRQPETADPWATPNSVPVAQEQPEEGQKIEALKAMGFEEARIRQVLEAVGGSVEKAVPVLLADESSRRECSVLSRYLSFTRDWLFYLFQGVNKTAASSYAGDLLWMNGYRLRRLLTWIVVDNGV</sequence>
<dbReference type="Proteomes" id="UP000186817">
    <property type="component" value="Unassembled WGS sequence"/>
</dbReference>
<dbReference type="InterPro" id="IPR015940">
    <property type="entry name" value="UBA"/>
</dbReference>
<feature type="compositionally biased region" description="Basic residues" evidence="1">
    <location>
        <begin position="71"/>
        <end position="86"/>
    </location>
</feature>
<dbReference type="AlphaFoldDB" id="A0A1Q9EB02"/>
<feature type="domain" description="UBA" evidence="2">
    <location>
        <begin position="106"/>
        <end position="148"/>
    </location>
</feature>
<reference evidence="3 4" key="1">
    <citation type="submission" date="2016-02" db="EMBL/GenBank/DDBJ databases">
        <title>Genome analysis of coral dinoflagellate symbionts highlights evolutionary adaptations to a symbiotic lifestyle.</title>
        <authorList>
            <person name="Aranda M."/>
            <person name="Li Y."/>
            <person name="Liew Y.J."/>
            <person name="Baumgarten S."/>
            <person name="Simakov O."/>
            <person name="Wilson M."/>
            <person name="Piel J."/>
            <person name="Ashoor H."/>
            <person name="Bougouffa S."/>
            <person name="Bajic V.B."/>
            <person name="Ryu T."/>
            <person name="Ravasi T."/>
            <person name="Bayer T."/>
            <person name="Micklem G."/>
            <person name="Kim H."/>
            <person name="Bhak J."/>
            <person name="Lajeunesse T.C."/>
            <person name="Voolstra C.R."/>
        </authorList>
    </citation>
    <scope>NUCLEOTIDE SEQUENCE [LARGE SCALE GENOMIC DNA]</scope>
    <source>
        <strain evidence="3 4">CCMP2467</strain>
    </source>
</reference>
<proteinExistence type="predicted"/>
<comment type="caution">
    <text evidence="3">The sequence shown here is derived from an EMBL/GenBank/DDBJ whole genome shotgun (WGS) entry which is preliminary data.</text>
</comment>
<evidence type="ECO:0000256" key="1">
    <source>
        <dbReference type="SAM" id="MobiDB-lite"/>
    </source>
</evidence>
<organism evidence="3 4">
    <name type="scientific">Symbiodinium microadriaticum</name>
    <name type="common">Dinoflagellate</name>
    <name type="synonym">Zooxanthella microadriatica</name>
    <dbReference type="NCBI Taxonomy" id="2951"/>
    <lineage>
        <taxon>Eukaryota</taxon>
        <taxon>Sar</taxon>
        <taxon>Alveolata</taxon>
        <taxon>Dinophyceae</taxon>
        <taxon>Suessiales</taxon>
        <taxon>Symbiodiniaceae</taxon>
        <taxon>Symbiodinium</taxon>
    </lineage>
</organism>
<dbReference type="InterPro" id="IPR009060">
    <property type="entry name" value="UBA-like_sf"/>
</dbReference>
<dbReference type="SMART" id="SM00165">
    <property type="entry name" value="UBA"/>
    <property type="match status" value="1"/>
</dbReference>
<dbReference type="PROSITE" id="PS50030">
    <property type="entry name" value="UBA"/>
    <property type="match status" value="1"/>
</dbReference>
<evidence type="ECO:0000313" key="3">
    <source>
        <dbReference type="EMBL" id="OLQ04610.1"/>
    </source>
</evidence>
<keyword evidence="4" id="KW-1185">Reference proteome</keyword>
<protein>
    <recommendedName>
        <fullName evidence="2">UBA domain-containing protein</fullName>
    </recommendedName>
</protein>
<evidence type="ECO:0000313" key="4">
    <source>
        <dbReference type="Proteomes" id="UP000186817"/>
    </source>
</evidence>
<dbReference type="CDD" id="cd14270">
    <property type="entry name" value="UBA"/>
    <property type="match status" value="1"/>
</dbReference>
<dbReference type="Pfam" id="PF00627">
    <property type="entry name" value="UBA"/>
    <property type="match status" value="1"/>
</dbReference>
<dbReference type="SUPFAM" id="SSF46934">
    <property type="entry name" value="UBA-like"/>
    <property type="match status" value="1"/>
</dbReference>
<dbReference type="EMBL" id="LSRX01000205">
    <property type="protein sequence ID" value="OLQ04610.1"/>
    <property type="molecule type" value="Genomic_DNA"/>
</dbReference>
<name>A0A1Q9EB02_SYMMI</name>
<dbReference type="Gene3D" id="1.10.8.10">
    <property type="entry name" value="DNA helicase RuvA subunit, C-terminal domain"/>
    <property type="match status" value="1"/>
</dbReference>
<dbReference type="OrthoDB" id="430582at2759"/>
<feature type="region of interest" description="Disordered" evidence="1">
    <location>
        <begin position="64"/>
        <end position="109"/>
    </location>
</feature>
<evidence type="ECO:0000259" key="2">
    <source>
        <dbReference type="PROSITE" id="PS50030"/>
    </source>
</evidence>
<gene>
    <name evidence="3" type="ORF">AK812_SmicGene12284</name>
</gene>